<accession>A0AAD6G6K8</accession>
<evidence type="ECO:0000256" key="2">
    <source>
        <dbReference type="ARBA" id="ARBA00022833"/>
    </source>
</evidence>
<keyword evidence="4" id="KW-0238">DNA-binding</keyword>
<keyword evidence="1" id="KW-0479">Metal-binding</keyword>
<keyword evidence="6" id="KW-0539">Nucleus</keyword>
<dbReference type="PANTHER" id="PTHR36206">
    <property type="entry name" value="ASPERCRYPTIN BIOSYNTHESIS CLUSTER-SPECIFIC TRANSCRIPTION REGULATOR ATNN-RELATED"/>
    <property type="match status" value="1"/>
</dbReference>
<dbReference type="InterPro" id="IPR052360">
    <property type="entry name" value="Transcr_Regulatory_Proteins"/>
</dbReference>
<evidence type="ECO:0000256" key="4">
    <source>
        <dbReference type="ARBA" id="ARBA00023125"/>
    </source>
</evidence>
<gene>
    <name evidence="7" type="ORF">N7458_001834</name>
</gene>
<comment type="caution">
    <text evidence="7">The sequence shown here is derived from an EMBL/GenBank/DDBJ whole genome shotgun (WGS) entry which is preliminary data.</text>
</comment>
<keyword evidence="2" id="KW-0862">Zinc</keyword>
<evidence type="ECO:0000313" key="7">
    <source>
        <dbReference type="EMBL" id="KAJ5460282.1"/>
    </source>
</evidence>
<dbReference type="RefSeq" id="XP_056769324.1">
    <property type="nucleotide sequence ID" value="XM_056905217.1"/>
</dbReference>
<dbReference type="GO" id="GO:0003677">
    <property type="term" value="F:DNA binding"/>
    <property type="evidence" value="ECO:0007669"/>
    <property type="project" value="UniProtKB-KW"/>
</dbReference>
<name>A0AAD6G6K8_9EURO</name>
<dbReference type="GeneID" id="81595460"/>
<dbReference type="Proteomes" id="UP001213681">
    <property type="component" value="Unassembled WGS sequence"/>
</dbReference>
<dbReference type="EMBL" id="JAPVEA010000002">
    <property type="protein sequence ID" value="KAJ5460282.1"/>
    <property type="molecule type" value="Genomic_DNA"/>
</dbReference>
<keyword evidence="5" id="KW-0804">Transcription</keyword>
<evidence type="ECO:0000256" key="1">
    <source>
        <dbReference type="ARBA" id="ARBA00022723"/>
    </source>
</evidence>
<protein>
    <submittedName>
        <fullName evidence="7">Uncharacterized protein</fullName>
    </submittedName>
</protein>
<sequence length="334" mass="38211">MHLEPEMNRMWLRDESRSHVSTLDQLKVIYARLDYESTMFGERSPSITLGYPRDEIGPSSQVPSSFMNVAEARKSLDILSNAVYCLRSELLHLAALEMGNDIYEDWAVRYCIAYSRIRTVDLSKHASLLQQQSCLKFSLERWAFSFKVLSGNLEPRPAILLEMRHFYIYFLICTIRDTHEDSCDHFDPLFQRVADLGNEFVNANGSKSATRPKLTFTLESGIIPSLYLVAMKCRNYKIRHEAIALLDRTRCQEGMWEAGLIARFVAEVADLEEEAADTQGREDYSFNTCIPESARFSDVVIAMSETPGHGRLVCARYAHESTGEVKFSERAFQL</sequence>
<dbReference type="PANTHER" id="PTHR36206:SF12">
    <property type="entry name" value="ASPERCRYPTIN BIOSYNTHESIS CLUSTER-SPECIFIC TRANSCRIPTION REGULATOR ATNN-RELATED"/>
    <property type="match status" value="1"/>
</dbReference>
<dbReference type="GO" id="GO:0046872">
    <property type="term" value="F:metal ion binding"/>
    <property type="evidence" value="ECO:0007669"/>
    <property type="project" value="UniProtKB-KW"/>
</dbReference>
<keyword evidence="3" id="KW-0805">Transcription regulation</keyword>
<dbReference type="AlphaFoldDB" id="A0AAD6G6K8"/>
<reference evidence="7" key="1">
    <citation type="submission" date="2022-12" db="EMBL/GenBank/DDBJ databases">
        <authorList>
            <person name="Petersen C."/>
        </authorList>
    </citation>
    <scope>NUCLEOTIDE SEQUENCE</scope>
    <source>
        <strain evidence="7">IBT 16125</strain>
    </source>
</reference>
<evidence type="ECO:0000313" key="8">
    <source>
        <dbReference type="Proteomes" id="UP001213681"/>
    </source>
</evidence>
<reference evidence="7" key="2">
    <citation type="journal article" date="2023" name="IMA Fungus">
        <title>Comparative genomic study of the Penicillium genus elucidates a diverse pangenome and 15 lateral gene transfer events.</title>
        <authorList>
            <person name="Petersen C."/>
            <person name="Sorensen T."/>
            <person name="Nielsen M.R."/>
            <person name="Sondergaard T.E."/>
            <person name="Sorensen J.L."/>
            <person name="Fitzpatrick D.A."/>
            <person name="Frisvad J.C."/>
            <person name="Nielsen K.L."/>
        </authorList>
    </citation>
    <scope>NUCLEOTIDE SEQUENCE</scope>
    <source>
        <strain evidence="7">IBT 16125</strain>
    </source>
</reference>
<evidence type="ECO:0000256" key="3">
    <source>
        <dbReference type="ARBA" id="ARBA00023015"/>
    </source>
</evidence>
<proteinExistence type="predicted"/>
<organism evidence="7 8">
    <name type="scientific">Penicillium daleae</name>
    <dbReference type="NCBI Taxonomy" id="63821"/>
    <lineage>
        <taxon>Eukaryota</taxon>
        <taxon>Fungi</taxon>
        <taxon>Dikarya</taxon>
        <taxon>Ascomycota</taxon>
        <taxon>Pezizomycotina</taxon>
        <taxon>Eurotiomycetes</taxon>
        <taxon>Eurotiomycetidae</taxon>
        <taxon>Eurotiales</taxon>
        <taxon>Aspergillaceae</taxon>
        <taxon>Penicillium</taxon>
    </lineage>
</organism>
<evidence type="ECO:0000256" key="6">
    <source>
        <dbReference type="ARBA" id="ARBA00023242"/>
    </source>
</evidence>
<keyword evidence="8" id="KW-1185">Reference proteome</keyword>
<evidence type="ECO:0000256" key="5">
    <source>
        <dbReference type="ARBA" id="ARBA00023163"/>
    </source>
</evidence>